<dbReference type="Pfam" id="PF00528">
    <property type="entry name" value="BPD_transp_1"/>
    <property type="match status" value="1"/>
</dbReference>
<feature type="domain" description="ABC transmembrane type-1" evidence="8">
    <location>
        <begin position="86"/>
        <end position="278"/>
    </location>
</feature>
<dbReference type="CDD" id="cd06261">
    <property type="entry name" value="TM_PBP2"/>
    <property type="match status" value="1"/>
</dbReference>
<evidence type="ECO:0000256" key="3">
    <source>
        <dbReference type="ARBA" id="ARBA00022475"/>
    </source>
</evidence>
<keyword evidence="6 7" id="KW-0472">Membrane</keyword>
<feature type="transmembrane region" description="Helical" evidence="7">
    <location>
        <begin position="257"/>
        <end position="278"/>
    </location>
</feature>
<dbReference type="Proteomes" id="UP000297604">
    <property type="component" value="Unassembled WGS sequence"/>
</dbReference>
<evidence type="ECO:0000256" key="4">
    <source>
        <dbReference type="ARBA" id="ARBA00022692"/>
    </source>
</evidence>
<dbReference type="PROSITE" id="PS50928">
    <property type="entry name" value="ABC_TM1"/>
    <property type="match status" value="1"/>
</dbReference>
<dbReference type="InterPro" id="IPR000515">
    <property type="entry name" value="MetI-like"/>
</dbReference>
<comment type="similarity">
    <text evidence="7">Belongs to the binding-protein-dependent transport system permease family.</text>
</comment>
<evidence type="ECO:0000313" key="10">
    <source>
        <dbReference type="Proteomes" id="UP000297604"/>
    </source>
</evidence>
<evidence type="ECO:0000313" key="9">
    <source>
        <dbReference type="EMBL" id="TFC18737.1"/>
    </source>
</evidence>
<keyword evidence="3" id="KW-1003">Cell membrane</keyword>
<feature type="transmembrane region" description="Helical" evidence="7">
    <location>
        <begin position="154"/>
        <end position="177"/>
    </location>
</feature>
<proteinExistence type="inferred from homology"/>
<dbReference type="InterPro" id="IPR035906">
    <property type="entry name" value="MetI-like_sf"/>
</dbReference>
<dbReference type="EMBL" id="SOFS01000031">
    <property type="protein sequence ID" value="TFC18737.1"/>
    <property type="molecule type" value="Genomic_DNA"/>
</dbReference>
<dbReference type="SUPFAM" id="SSF161098">
    <property type="entry name" value="MetI-like"/>
    <property type="match status" value="1"/>
</dbReference>
<comment type="subcellular location">
    <subcellularLocation>
        <location evidence="1 7">Cell membrane</location>
        <topology evidence="1 7">Multi-pass membrane protein</topology>
    </subcellularLocation>
</comment>
<keyword evidence="4 7" id="KW-0812">Transmembrane</keyword>
<dbReference type="PANTHER" id="PTHR32243:SF18">
    <property type="entry name" value="INNER MEMBRANE ABC TRANSPORTER PERMEASE PROTEIN YCJP"/>
    <property type="match status" value="1"/>
</dbReference>
<accession>A0ABY2IK89</accession>
<keyword evidence="2 7" id="KW-0813">Transport</keyword>
<feature type="transmembrane region" description="Helical" evidence="7">
    <location>
        <begin position="119"/>
        <end position="142"/>
    </location>
</feature>
<evidence type="ECO:0000256" key="2">
    <source>
        <dbReference type="ARBA" id="ARBA00022448"/>
    </source>
</evidence>
<evidence type="ECO:0000256" key="5">
    <source>
        <dbReference type="ARBA" id="ARBA00022989"/>
    </source>
</evidence>
<organism evidence="9 10">
    <name type="scientific">Cryobacterium glucosi</name>
    <dbReference type="NCBI Taxonomy" id="1259175"/>
    <lineage>
        <taxon>Bacteria</taxon>
        <taxon>Bacillati</taxon>
        <taxon>Actinomycetota</taxon>
        <taxon>Actinomycetes</taxon>
        <taxon>Micrococcales</taxon>
        <taxon>Microbacteriaceae</taxon>
        <taxon>Cryobacterium</taxon>
    </lineage>
</organism>
<feature type="transmembrane region" description="Helical" evidence="7">
    <location>
        <begin position="225"/>
        <end position="245"/>
    </location>
</feature>
<feature type="transmembrane region" description="Helical" evidence="7">
    <location>
        <begin position="90"/>
        <end position="112"/>
    </location>
</feature>
<protein>
    <submittedName>
        <fullName evidence="9">Carbohydrate ABC transporter permease</fullName>
    </submittedName>
</protein>
<dbReference type="Gene3D" id="1.10.3720.10">
    <property type="entry name" value="MetI-like"/>
    <property type="match status" value="1"/>
</dbReference>
<dbReference type="PANTHER" id="PTHR32243">
    <property type="entry name" value="MALTOSE TRANSPORT SYSTEM PERMEASE-RELATED"/>
    <property type="match status" value="1"/>
</dbReference>
<sequence>MSAYSAARSSTLRPRSVRQPLNRAAHYTVATIIALLFLFPIAWTILRSVQTLSVAGSGVGPQMFQGLTFDNYTALQDSGVSLWTYTANSAIVALGTTALTTVVATLAGYGLARLRFPGAGAVFVLLLVPFMVPFQGILTPLFTLMNTLGLTDNLIGLVFVYTTFQLPFAIFVMRNAFSTVPKELEETGMIDGLSTFGILRTLLPMVTPGMATVALYAFIFAWNDFLAALILITSQNSFTLPVALVNIQSGQFGQVDFGVLSAGATVATIPCLIAFLLLQRYYVNGLSAGAVKG</sequence>
<reference evidence="9 10" key="1">
    <citation type="submission" date="2019-03" db="EMBL/GenBank/DDBJ databases">
        <title>Genomics of glacier-inhabiting Cryobacterium strains.</title>
        <authorList>
            <person name="Liu Q."/>
            <person name="Xin Y.-H."/>
        </authorList>
    </citation>
    <scope>NUCLEOTIDE SEQUENCE [LARGE SCALE GENOMIC DNA]</scope>
    <source>
        <strain evidence="9 10">MDB1-5</strain>
    </source>
</reference>
<comment type="caution">
    <text evidence="9">The sequence shown here is derived from an EMBL/GenBank/DDBJ whole genome shotgun (WGS) entry which is preliminary data.</text>
</comment>
<feature type="transmembrane region" description="Helical" evidence="7">
    <location>
        <begin position="24"/>
        <end position="46"/>
    </location>
</feature>
<evidence type="ECO:0000259" key="8">
    <source>
        <dbReference type="PROSITE" id="PS50928"/>
    </source>
</evidence>
<evidence type="ECO:0000256" key="6">
    <source>
        <dbReference type="ARBA" id="ARBA00023136"/>
    </source>
</evidence>
<keyword evidence="10" id="KW-1185">Reference proteome</keyword>
<keyword evidence="5 7" id="KW-1133">Transmembrane helix</keyword>
<evidence type="ECO:0000256" key="7">
    <source>
        <dbReference type="RuleBase" id="RU363032"/>
    </source>
</evidence>
<evidence type="ECO:0000256" key="1">
    <source>
        <dbReference type="ARBA" id="ARBA00004651"/>
    </source>
</evidence>
<gene>
    <name evidence="9" type="ORF">E3O46_13600</name>
</gene>
<dbReference type="InterPro" id="IPR050901">
    <property type="entry name" value="BP-dep_ABC_trans_perm"/>
</dbReference>
<feature type="transmembrane region" description="Helical" evidence="7">
    <location>
        <begin position="198"/>
        <end position="219"/>
    </location>
</feature>
<name>A0ABY2IK89_9MICO</name>